<keyword evidence="1" id="KW-0732">Signal</keyword>
<dbReference type="InterPro" id="IPR043426">
    <property type="entry name" value="MltB-like"/>
</dbReference>
<dbReference type="InterPro" id="IPR023346">
    <property type="entry name" value="Lysozyme-like_dom_sf"/>
</dbReference>
<evidence type="ECO:0000256" key="1">
    <source>
        <dbReference type="SAM" id="SignalP"/>
    </source>
</evidence>
<name>A0ABS9AWU9_9GAMM</name>
<dbReference type="Gene3D" id="1.10.8.350">
    <property type="entry name" value="Bacterial muramidase"/>
    <property type="match status" value="1"/>
</dbReference>
<reference evidence="3 4" key="1">
    <citation type="journal article" date="2021" name="Front. Microbiol.">
        <title>Aerobic Denitrification and Heterotrophic Sulfur Oxidation in the Genus Halomonas Revealed by Six Novel Species Characterizations and Genome-Based Analysis.</title>
        <authorList>
            <person name="Wang L."/>
            <person name="Shao Z."/>
        </authorList>
    </citation>
    <scope>NUCLEOTIDE SEQUENCE [LARGE SCALE GENOMIC DNA]</scope>
    <source>
        <strain evidence="3 4">MCCC 1A11058</strain>
    </source>
</reference>
<sequence>MTPECKWKGWKGPRIAAVTATVLGLMVPSLQAADFTPAQHEGARQLVEELAERGIERDWLETALQQAVFQQGVLDAMEGAAERRLRWDEYREIFLQPERIARGVDFIEAHEDAFERAYAEYGVPPEVIAAIIGVETSYGRFTGRHRVIDSLSTLAFHHPVRGNFFRGELAAFLEITHEQEVDPGSLKGSYAGAMGYPQFIPTSYRAYAVDFDGDGQRNLWTNPVDAIGSVGNYFAEHGWRPGELIYVEAQGPSDEPPSGIDFNRTQRPYVEVSELEQAGVAAKGGLDGEQWVIPLALEVDESSWRYRLGHENFYVITRYNHSHLYAMAVTELAEEIAAMRELGPLPQNGSAERGESP</sequence>
<dbReference type="InterPro" id="IPR011757">
    <property type="entry name" value="Lytic_transglycosylase_MltB"/>
</dbReference>
<dbReference type="InterPro" id="IPR031304">
    <property type="entry name" value="SLT_2"/>
</dbReference>
<dbReference type="Proteomes" id="UP001320272">
    <property type="component" value="Unassembled WGS sequence"/>
</dbReference>
<dbReference type="PANTHER" id="PTHR30163:SF9">
    <property type="entry name" value="MEMBRANE-BOUND LYTIC MUREIN TRANSGLYCOSYLASE B"/>
    <property type="match status" value="1"/>
</dbReference>
<evidence type="ECO:0000313" key="4">
    <source>
        <dbReference type="Proteomes" id="UP001320272"/>
    </source>
</evidence>
<dbReference type="SUPFAM" id="SSF53955">
    <property type="entry name" value="Lysozyme-like"/>
    <property type="match status" value="1"/>
</dbReference>
<proteinExistence type="predicted"/>
<dbReference type="PANTHER" id="PTHR30163">
    <property type="entry name" value="MEMBRANE-BOUND LYTIC MUREIN TRANSGLYCOSYLASE B"/>
    <property type="match status" value="1"/>
</dbReference>
<feature type="chain" id="PRO_5045090718" evidence="1">
    <location>
        <begin position="33"/>
        <end position="357"/>
    </location>
</feature>
<organism evidence="3 4">
    <name type="scientific">Billgrantia aerodenitrificans</name>
    <dbReference type="NCBI Taxonomy" id="2733483"/>
    <lineage>
        <taxon>Bacteria</taxon>
        <taxon>Pseudomonadati</taxon>
        <taxon>Pseudomonadota</taxon>
        <taxon>Gammaproteobacteria</taxon>
        <taxon>Oceanospirillales</taxon>
        <taxon>Halomonadaceae</taxon>
        <taxon>Billgrantia</taxon>
    </lineage>
</organism>
<comment type="caution">
    <text evidence="3">The sequence shown here is derived from an EMBL/GenBank/DDBJ whole genome shotgun (WGS) entry which is preliminary data.</text>
</comment>
<evidence type="ECO:0000259" key="2">
    <source>
        <dbReference type="Pfam" id="PF13406"/>
    </source>
</evidence>
<evidence type="ECO:0000313" key="3">
    <source>
        <dbReference type="EMBL" id="MCE8025930.1"/>
    </source>
</evidence>
<protein>
    <submittedName>
        <fullName evidence="3">Lytic murein transglycosylase B</fullName>
    </submittedName>
</protein>
<accession>A0ABS9AWU9</accession>
<dbReference type="NCBIfam" id="TIGR02282">
    <property type="entry name" value="MltB"/>
    <property type="match status" value="1"/>
</dbReference>
<dbReference type="CDD" id="cd13399">
    <property type="entry name" value="Slt35-like"/>
    <property type="match status" value="1"/>
</dbReference>
<keyword evidence="4" id="KW-1185">Reference proteome</keyword>
<dbReference type="Pfam" id="PF13406">
    <property type="entry name" value="SLT_2"/>
    <property type="match status" value="1"/>
</dbReference>
<feature type="domain" description="Transglycosylase SLT" evidence="2">
    <location>
        <begin position="41"/>
        <end position="334"/>
    </location>
</feature>
<dbReference type="EMBL" id="JABFTV010000009">
    <property type="protein sequence ID" value="MCE8025930.1"/>
    <property type="molecule type" value="Genomic_DNA"/>
</dbReference>
<dbReference type="Gene3D" id="1.10.530.10">
    <property type="match status" value="1"/>
</dbReference>
<feature type="signal peptide" evidence="1">
    <location>
        <begin position="1"/>
        <end position="32"/>
    </location>
</feature>
<gene>
    <name evidence="3" type="primary">mltB</name>
    <name evidence="3" type="ORF">HOP59_17530</name>
</gene>